<feature type="compositionally biased region" description="Basic and acidic residues" evidence="2">
    <location>
        <begin position="603"/>
        <end position="615"/>
    </location>
</feature>
<dbReference type="EMBL" id="BQFW01000008">
    <property type="protein sequence ID" value="GJJ73840.1"/>
    <property type="molecule type" value="Genomic_DNA"/>
</dbReference>
<dbReference type="InterPro" id="IPR010095">
    <property type="entry name" value="Cas12f1-like_TNB"/>
</dbReference>
<proteinExistence type="predicted"/>
<reference evidence="4" key="1">
    <citation type="submission" date="2021-11" db="EMBL/GenBank/DDBJ databases">
        <authorList>
            <person name="Herlambang A."/>
            <person name="Guo Y."/>
            <person name="Takashima Y."/>
            <person name="Nishizawa T."/>
        </authorList>
    </citation>
    <scope>NUCLEOTIDE SEQUENCE</scope>
    <source>
        <strain evidence="4">E1425</strain>
    </source>
</reference>
<evidence type="ECO:0000259" key="3">
    <source>
        <dbReference type="Pfam" id="PF07282"/>
    </source>
</evidence>
<dbReference type="OrthoDB" id="2389029at2759"/>
<gene>
    <name evidence="4" type="ORF">EMPS_06198</name>
</gene>
<dbReference type="GO" id="GO:0003677">
    <property type="term" value="F:DNA binding"/>
    <property type="evidence" value="ECO:0007669"/>
    <property type="project" value="UniProtKB-KW"/>
</dbReference>
<keyword evidence="5" id="KW-1185">Reference proteome</keyword>
<comment type="caution">
    <text evidence="4">The sequence shown here is derived from an EMBL/GenBank/DDBJ whole genome shotgun (WGS) entry which is preliminary data.</text>
</comment>
<evidence type="ECO:0000256" key="1">
    <source>
        <dbReference type="ARBA" id="ARBA00023125"/>
    </source>
</evidence>
<name>A0A9P3LXG8_9FUNG</name>
<evidence type="ECO:0000313" key="4">
    <source>
        <dbReference type="EMBL" id="GJJ73840.1"/>
    </source>
</evidence>
<dbReference type="Proteomes" id="UP000827284">
    <property type="component" value="Unassembled WGS sequence"/>
</dbReference>
<feature type="compositionally biased region" description="Acidic residues" evidence="2">
    <location>
        <begin position="534"/>
        <end position="545"/>
    </location>
</feature>
<feature type="region of interest" description="Disordered" evidence="2">
    <location>
        <begin position="1123"/>
        <end position="1146"/>
    </location>
</feature>
<organism evidence="4 5">
    <name type="scientific">Entomortierella parvispora</name>
    <dbReference type="NCBI Taxonomy" id="205924"/>
    <lineage>
        <taxon>Eukaryota</taxon>
        <taxon>Fungi</taxon>
        <taxon>Fungi incertae sedis</taxon>
        <taxon>Mucoromycota</taxon>
        <taxon>Mortierellomycotina</taxon>
        <taxon>Mortierellomycetes</taxon>
        <taxon>Mortierellales</taxon>
        <taxon>Mortierellaceae</taxon>
        <taxon>Entomortierella</taxon>
    </lineage>
</organism>
<sequence>MGVVKAFETLKDCEAVKRVDVKSLGGCHIDGSAVSYMRLKSTEGRLLLRALKTQAKKETIATTASLLPLGRWVGGLWSFPVPVSDYGSIHLGMSPFHPSTASTSTNIPPINNAALQLSPLPSTSASFGPISSLKDAASTSDTLPDFSDLHNARMEAWPLLTRSMDRMFNTHYNKSADFIHYDGGPTVQKAFAHDRRLKANEKASMKMSELLASTDVRLSVMESKSTLSNKQLSRLKRHLNCVVFPHWMKYRGVDPRATVFVSRELHTSHGWKSHICHGQFDICAGKLAKKDPNITVVTTDSDLLFSGVKECVRIQLRGTSFYSYPIEGILAHCKLHSHEQWVAAAVVSLNDYDPSVGRTSFKTAVKEMEKLHKTFPRNCRTNLKAKDYVKEFCKGKHVDINSVERSLESFVDLLETPVEQLNPQNDVLDDSIRRIVYRVEMLTQRCRSSRRYPTSSEPISSLATLEVDDLRPVSLSKRGKRERRPGFRGYISGHVFRQKAFAPVFTHPDKNTDPIGCKNMTIGRPVPGAPVLVADEEDDFPDDDDPKSPMPAPVPAPVPSPASASKPTLKPAPEKTTALTTGKASKKRARAAIVFAPAKRRSRDAEMQQREDTKSKANVQQGEEVQAEDEKKRRMTNPTNMIGDVVASRCQMAAMRPGRLESCLRYSLKNSFPMLSKEQHELLLRHITGIIRTLARVHSDLLREGLLVTELYIASVFKEFPVVDGDLGQDHAGERSGLFNNILLKKHRDPFFQRLLKRLLKWDWDSNSTNATSQGSMAADKIFDDYFKLTQSQRKEAPFKKEDQDICDKTFVEQCARTLSDMVGEHVFKYTLELKSRVILHNPSWSSSARGKIFLDSVNEKGVSLMHDRLSLHAIMNWLIPAGAQIKILPQVGFTDGFFALTERQLVSCILKGIRVANPMYRTLNNVFGNKGGAEKNTQDEVGRLSFFLFLNGRNTCYRRGTNVLWAKDYSGTSSSNPLPTLQQLPLRDMMFFKSDAIAEFEQASEGLGTNANAPGYEDRKKILKDVIGKGIHSPEHYQHLIDIAAPKVKRPKYVLTGDISTNGYDLRVMAYKLTEKKRRALPAASSTPNVADPATSSLLAIEVGANASSELFTDPDLISRTPALDLPPSVEGQSSSEMLPSVSMPDVTSTAAPAWSTAPSLEGWPYVAEAFNSQEKINKLYRDNAGPQTGIRVLCLDPGVACTATGTLVHSNYPEVAINLTIPRGSRDIIDNRYRKEQSARKIKEGIPDIEARLVALKPVEARLVLVKPTDVKTTDPNNLDQGMKDVPVAASVKKDTDSLNTAMKAAVHEYEETVKAHIISQAKESSALRNFYGTKKFKRDKYDYREAIRHDLDKSSTAILNMRHCVPHPQATDADLLSIISAVQEDFEGARHTVSKLPRGKQFDWSSYSRVMDNAGRLQGDERSTFLASANATKDLVKTAQSLYKVGYMSKNQLSDEARREFLESPLIIGVGDGDYRKWRGQSRGCGQLIKNLIRQKRDLVKDLARGNTKSPVIELVKIPEFRTSVFCCSCLFRGKEEGRSIICKECDKSRDRDHNSATNMSNAVLNLLRGEEWPAPLDFAKAKFVDKFSTTTLEV</sequence>
<evidence type="ECO:0000256" key="2">
    <source>
        <dbReference type="SAM" id="MobiDB-lite"/>
    </source>
</evidence>
<protein>
    <recommendedName>
        <fullName evidence="3">Cas12f1-like TNB domain-containing protein</fullName>
    </recommendedName>
</protein>
<keyword evidence="1" id="KW-0238">DNA-binding</keyword>
<accession>A0A9P3LXG8</accession>
<dbReference type="Pfam" id="PF07282">
    <property type="entry name" value="Cas12f1-like_TNB"/>
    <property type="match status" value="1"/>
</dbReference>
<feature type="region of interest" description="Disordered" evidence="2">
    <location>
        <begin position="527"/>
        <end position="632"/>
    </location>
</feature>
<feature type="compositionally biased region" description="Pro residues" evidence="2">
    <location>
        <begin position="548"/>
        <end position="560"/>
    </location>
</feature>
<evidence type="ECO:0000313" key="5">
    <source>
        <dbReference type="Proteomes" id="UP000827284"/>
    </source>
</evidence>
<feature type="domain" description="Cas12f1-like TNB" evidence="3">
    <location>
        <begin position="1516"/>
        <end position="1563"/>
    </location>
</feature>
<reference evidence="4" key="2">
    <citation type="journal article" date="2022" name="Microbiol. Resour. Announc.">
        <title>Whole-Genome Sequence of Entomortierella parvispora E1425, a Mucoromycotan Fungus Associated with Burkholderiaceae-Related Endosymbiotic Bacteria.</title>
        <authorList>
            <person name="Herlambang A."/>
            <person name="Guo Y."/>
            <person name="Takashima Y."/>
            <person name="Narisawa K."/>
            <person name="Ohta H."/>
            <person name="Nishizawa T."/>
        </authorList>
    </citation>
    <scope>NUCLEOTIDE SEQUENCE</scope>
    <source>
        <strain evidence="4">E1425</strain>
    </source>
</reference>